<dbReference type="InterPro" id="IPR036770">
    <property type="entry name" value="Ankyrin_rpt-contain_sf"/>
</dbReference>
<evidence type="ECO:0000256" key="2">
    <source>
        <dbReference type="ARBA" id="ARBA00023043"/>
    </source>
</evidence>
<accession>A0ABV8EVY3</accession>
<feature type="repeat" description="ANK" evidence="3">
    <location>
        <begin position="6"/>
        <end position="38"/>
    </location>
</feature>
<evidence type="ECO:0000313" key="4">
    <source>
        <dbReference type="EMBL" id="MFC3980534.1"/>
    </source>
</evidence>
<dbReference type="InterPro" id="IPR002110">
    <property type="entry name" value="Ankyrin_rpt"/>
</dbReference>
<dbReference type="Pfam" id="PF12796">
    <property type="entry name" value="Ank_2"/>
    <property type="match status" value="1"/>
</dbReference>
<keyword evidence="2 3" id="KW-0040">ANK repeat</keyword>
<evidence type="ECO:0000313" key="5">
    <source>
        <dbReference type="Proteomes" id="UP001595698"/>
    </source>
</evidence>
<sequence length="131" mass="14055">MSLDRARRSPLHYAAMSNDVSAAEALLDAGADPSGSDEKGLTPLHFAAQEGSVAVAQLLLHRHALVDQADHYGNTPLSTAVFSSRGDGRMIELLRRWGADPLRANNSGQTPLGLARLIANYEVARFFADLT</sequence>
<dbReference type="RefSeq" id="WP_386189579.1">
    <property type="nucleotide sequence ID" value="NZ_JBHSBC010000009.1"/>
</dbReference>
<keyword evidence="1" id="KW-0677">Repeat</keyword>
<protein>
    <submittedName>
        <fullName evidence="4">Ankyrin repeat domain-containing protein</fullName>
    </submittedName>
</protein>
<name>A0ABV8EVY3_9ACTN</name>
<dbReference type="PANTHER" id="PTHR24197">
    <property type="entry name" value="ANKYRIN REPEAT DOMAIN-CONTAINING PROTEIN 61"/>
    <property type="match status" value="1"/>
</dbReference>
<dbReference type="EMBL" id="JBHSBC010000009">
    <property type="protein sequence ID" value="MFC3980534.1"/>
    <property type="molecule type" value="Genomic_DNA"/>
</dbReference>
<dbReference type="SUPFAM" id="SSF48403">
    <property type="entry name" value="Ankyrin repeat"/>
    <property type="match status" value="1"/>
</dbReference>
<organism evidence="4 5">
    <name type="scientific">Streptosporangium jomthongense</name>
    <dbReference type="NCBI Taxonomy" id="1193683"/>
    <lineage>
        <taxon>Bacteria</taxon>
        <taxon>Bacillati</taxon>
        <taxon>Actinomycetota</taxon>
        <taxon>Actinomycetes</taxon>
        <taxon>Streptosporangiales</taxon>
        <taxon>Streptosporangiaceae</taxon>
        <taxon>Streptosporangium</taxon>
    </lineage>
</organism>
<evidence type="ECO:0000256" key="1">
    <source>
        <dbReference type="ARBA" id="ARBA00022737"/>
    </source>
</evidence>
<reference evidence="5" key="1">
    <citation type="journal article" date="2019" name="Int. J. Syst. Evol. Microbiol.">
        <title>The Global Catalogue of Microorganisms (GCM) 10K type strain sequencing project: providing services to taxonomists for standard genome sequencing and annotation.</title>
        <authorList>
            <consortium name="The Broad Institute Genomics Platform"/>
            <consortium name="The Broad Institute Genome Sequencing Center for Infectious Disease"/>
            <person name="Wu L."/>
            <person name="Ma J."/>
        </authorList>
    </citation>
    <scope>NUCLEOTIDE SEQUENCE [LARGE SCALE GENOMIC DNA]</scope>
    <source>
        <strain evidence="5">TBRC 7912</strain>
    </source>
</reference>
<evidence type="ECO:0000256" key="3">
    <source>
        <dbReference type="PROSITE-ProRule" id="PRU00023"/>
    </source>
</evidence>
<proteinExistence type="predicted"/>
<comment type="caution">
    <text evidence="4">The sequence shown here is derived from an EMBL/GenBank/DDBJ whole genome shotgun (WGS) entry which is preliminary data.</text>
</comment>
<dbReference type="PROSITE" id="PS50297">
    <property type="entry name" value="ANK_REP_REGION"/>
    <property type="match status" value="2"/>
</dbReference>
<dbReference type="Proteomes" id="UP001595698">
    <property type="component" value="Unassembled WGS sequence"/>
</dbReference>
<keyword evidence="5" id="KW-1185">Reference proteome</keyword>
<gene>
    <name evidence="4" type="ORF">ACFOYY_10405</name>
</gene>
<dbReference type="Gene3D" id="1.25.40.20">
    <property type="entry name" value="Ankyrin repeat-containing domain"/>
    <property type="match status" value="1"/>
</dbReference>
<dbReference type="PROSITE" id="PS50088">
    <property type="entry name" value="ANK_REPEAT"/>
    <property type="match status" value="2"/>
</dbReference>
<feature type="repeat" description="ANK" evidence="3">
    <location>
        <begin position="39"/>
        <end position="71"/>
    </location>
</feature>
<dbReference type="SMART" id="SM00248">
    <property type="entry name" value="ANK"/>
    <property type="match status" value="3"/>
</dbReference>
<dbReference type="PANTHER" id="PTHR24197:SF44">
    <property type="entry name" value="ANKYRIN REPEAT DOMAIN-CONTAINING PROTEIN 54"/>
    <property type="match status" value="1"/>
</dbReference>